<dbReference type="GO" id="GO:0006166">
    <property type="term" value="P:purine ribonucleoside salvage"/>
    <property type="evidence" value="ECO:0007669"/>
    <property type="project" value="TreeGrafter"/>
</dbReference>
<evidence type="ECO:0000256" key="3">
    <source>
        <dbReference type="ARBA" id="ARBA00010231"/>
    </source>
</evidence>
<dbReference type="GO" id="GO:0005975">
    <property type="term" value="P:carbohydrate metabolic process"/>
    <property type="evidence" value="ECO:0007669"/>
    <property type="project" value="InterPro"/>
</dbReference>
<evidence type="ECO:0000259" key="12">
    <source>
        <dbReference type="Pfam" id="PF02879"/>
    </source>
</evidence>
<dbReference type="Pfam" id="PF02879">
    <property type="entry name" value="PGM_PMM_II"/>
    <property type="match status" value="1"/>
</dbReference>
<evidence type="ECO:0000256" key="6">
    <source>
        <dbReference type="ARBA" id="ARBA00022723"/>
    </source>
</evidence>
<dbReference type="GO" id="GO:0008973">
    <property type="term" value="F:phosphopentomutase activity"/>
    <property type="evidence" value="ECO:0007669"/>
    <property type="project" value="TreeGrafter"/>
</dbReference>
<evidence type="ECO:0000256" key="7">
    <source>
        <dbReference type="ARBA" id="ARBA00022842"/>
    </source>
</evidence>
<dbReference type="GO" id="GO:0000287">
    <property type="term" value="F:magnesium ion binding"/>
    <property type="evidence" value="ECO:0007669"/>
    <property type="project" value="InterPro"/>
</dbReference>
<dbReference type="InterPro" id="IPR005843">
    <property type="entry name" value="A-D-PHexomutase_C"/>
</dbReference>
<keyword evidence="15" id="KW-1185">Reference proteome</keyword>
<feature type="domain" description="Alpha-D-phosphohexomutase C-terminal" evidence="10">
    <location>
        <begin position="517"/>
        <end position="554"/>
    </location>
</feature>
<dbReference type="Pfam" id="PF00408">
    <property type="entry name" value="PGM_PMM_IV"/>
    <property type="match status" value="1"/>
</dbReference>
<dbReference type="InterPro" id="IPR005845">
    <property type="entry name" value="A-D-PHexomutase_a/b/a-II"/>
</dbReference>
<dbReference type="Gene3D" id="3.30.310.50">
    <property type="entry name" value="Alpha-D-phosphohexomutase, C-terminal domain"/>
    <property type="match status" value="1"/>
</dbReference>
<proteinExistence type="inferred from homology"/>
<dbReference type="PROSITE" id="PS00710">
    <property type="entry name" value="PGM_PMM"/>
    <property type="match status" value="1"/>
</dbReference>
<reference evidence="14 15" key="1">
    <citation type="submission" date="2016-12" db="EMBL/GenBank/DDBJ databases">
        <authorList>
            <person name="Song W.-J."/>
            <person name="Kurnit D.M."/>
        </authorList>
    </citation>
    <scope>NUCLEOTIDE SEQUENCE [LARGE SCALE GENOMIC DNA]</scope>
    <source>
        <strain evidence="14 15">DSM 12503</strain>
    </source>
</reference>
<dbReference type="Pfam" id="PF02880">
    <property type="entry name" value="PGM_PMM_III"/>
    <property type="match status" value="1"/>
</dbReference>
<evidence type="ECO:0000256" key="9">
    <source>
        <dbReference type="RuleBase" id="RU004326"/>
    </source>
</evidence>
<feature type="domain" description="Alpha-D-phosphohexomutase alpha/beta/alpha" evidence="13">
    <location>
        <begin position="323"/>
        <end position="450"/>
    </location>
</feature>
<dbReference type="EMBL" id="FRFD01000004">
    <property type="protein sequence ID" value="SHO47459.1"/>
    <property type="molecule type" value="Genomic_DNA"/>
</dbReference>
<dbReference type="InterPro" id="IPR016055">
    <property type="entry name" value="A-D-PHexomutase_a/b/a-I/II/III"/>
</dbReference>
<dbReference type="RefSeq" id="WP_073588254.1">
    <property type="nucleotide sequence ID" value="NZ_FRFD01000004.1"/>
</dbReference>
<comment type="similarity">
    <text evidence="3 9">Belongs to the phosphohexose mutase family.</text>
</comment>
<comment type="catalytic activity">
    <reaction evidence="1">
        <text>alpha-D-glucose 1-phosphate = alpha-D-glucose 6-phosphate</text>
        <dbReference type="Rhea" id="RHEA:23536"/>
        <dbReference type="ChEBI" id="CHEBI:58225"/>
        <dbReference type="ChEBI" id="CHEBI:58601"/>
        <dbReference type="EC" id="5.4.2.2"/>
    </reaction>
</comment>
<protein>
    <recommendedName>
        <fullName evidence="4">phosphoglucomutase (alpha-D-glucose-1,6-bisphosphate-dependent)</fullName>
        <ecNumber evidence="4">5.4.2.2</ecNumber>
    </recommendedName>
</protein>
<organism evidence="14 15">
    <name type="scientific">Anaerocolumna xylanovorans DSM 12503</name>
    <dbReference type="NCBI Taxonomy" id="1121345"/>
    <lineage>
        <taxon>Bacteria</taxon>
        <taxon>Bacillati</taxon>
        <taxon>Bacillota</taxon>
        <taxon>Clostridia</taxon>
        <taxon>Lachnospirales</taxon>
        <taxon>Lachnospiraceae</taxon>
        <taxon>Anaerocolumna</taxon>
    </lineage>
</organism>
<dbReference type="OrthoDB" id="9806956at2"/>
<evidence type="ECO:0000256" key="1">
    <source>
        <dbReference type="ARBA" id="ARBA00000443"/>
    </source>
</evidence>
<evidence type="ECO:0000313" key="15">
    <source>
        <dbReference type="Proteomes" id="UP000184612"/>
    </source>
</evidence>
<comment type="cofactor">
    <cofactor evidence="2">
        <name>Mg(2+)</name>
        <dbReference type="ChEBI" id="CHEBI:18420"/>
    </cofactor>
</comment>
<evidence type="ECO:0000256" key="4">
    <source>
        <dbReference type="ARBA" id="ARBA00012728"/>
    </source>
</evidence>
<dbReference type="SUPFAM" id="SSF55957">
    <property type="entry name" value="Phosphoglucomutase, C-terminal domain"/>
    <property type="match status" value="1"/>
</dbReference>
<dbReference type="Proteomes" id="UP000184612">
    <property type="component" value="Unassembled WGS sequence"/>
</dbReference>
<dbReference type="EC" id="5.4.2.2" evidence="4"/>
<evidence type="ECO:0000259" key="13">
    <source>
        <dbReference type="Pfam" id="PF02880"/>
    </source>
</evidence>
<dbReference type="InterPro" id="IPR036900">
    <property type="entry name" value="A-D-PHexomutase_C_sf"/>
</dbReference>
<evidence type="ECO:0000256" key="2">
    <source>
        <dbReference type="ARBA" id="ARBA00001946"/>
    </source>
</evidence>
<dbReference type="PANTHER" id="PTHR45745:SF1">
    <property type="entry name" value="PHOSPHOGLUCOMUTASE 2B-RELATED"/>
    <property type="match status" value="1"/>
</dbReference>
<keyword evidence="8" id="KW-0413">Isomerase</keyword>
<keyword evidence="5" id="KW-0597">Phosphoprotein</keyword>
<keyword evidence="6 9" id="KW-0479">Metal-binding</keyword>
<dbReference type="Pfam" id="PF02878">
    <property type="entry name" value="PGM_PMM_I"/>
    <property type="match status" value="1"/>
</dbReference>
<evidence type="ECO:0000256" key="8">
    <source>
        <dbReference type="ARBA" id="ARBA00023235"/>
    </source>
</evidence>
<sequence>MNDYRKEYEKWLAASSLDADLKKELEEIKDREDEIKDRFYCDLSFGTAGLRGILGAGTNRMNKNVVGRATKALGMVIKSQGEDFAKKGVAIAHDCRIMSPEFAEMCALIFNSMGIKVYLFDSLRPTPELSYAVRYYKCAAGINITASHNPKIYNGYKVYWEEGSQIKSGIANQILEEIGKLDLFEEAVLPTREEAIEKGLLVIINKEVDESFYEKTMSISLRDSEVDKNIGVVYTPLNGAGNIPVRTVLERMGYTNVHIVKEQELPDGTFPTIAYPNPEDHAAFALSEKLALEVGADVLIATDPDCDRLAVEVVQNGKIEALNGNQVGVLIINYLLTSMAEKGTLPKNAAMVKSIVTGEMGSAIAKAYGVKMFNVLTGFKNICALSNEWDSTKEYTYVFGYEESIGYNVGSYLRDKDGVGATLILTEMAGYYKKQGKTLIDVLNGLYEKYGYYRENTISIVLEGIEGQERIGRMMVEYRKNNAGSIGSSKLVTVTDYLTSEAADVLTGEKSTVDIEKTDAVQFTFDDGCWYTLRPSGTEPKIKLYIYTKADTAAKAEDKLKEIETKVLEVLHGIQ</sequence>
<evidence type="ECO:0000259" key="11">
    <source>
        <dbReference type="Pfam" id="PF02878"/>
    </source>
</evidence>
<evidence type="ECO:0000259" key="10">
    <source>
        <dbReference type="Pfam" id="PF00408"/>
    </source>
</evidence>
<evidence type="ECO:0000256" key="5">
    <source>
        <dbReference type="ARBA" id="ARBA00022553"/>
    </source>
</evidence>
<dbReference type="SUPFAM" id="SSF53738">
    <property type="entry name" value="Phosphoglucomutase, first 3 domains"/>
    <property type="match status" value="3"/>
</dbReference>
<dbReference type="InterPro" id="IPR005846">
    <property type="entry name" value="A-D-PHexomutase_a/b/a-III"/>
</dbReference>
<dbReference type="STRING" id="1121345.SAMN02745217_01544"/>
<feature type="domain" description="Alpha-D-phosphohexomutase alpha/beta/alpha" evidence="11">
    <location>
        <begin position="44"/>
        <end position="180"/>
    </location>
</feature>
<feature type="domain" description="Alpha-D-phosphohexomutase alpha/beta/alpha" evidence="12">
    <location>
        <begin position="223"/>
        <end position="311"/>
    </location>
</feature>
<accession>A0A1M7Y550</accession>
<dbReference type="Gene3D" id="3.40.120.10">
    <property type="entry name" value="Alpha-D-Glucose-1,6-Bisphosphate, subunit A, domain 3"/>
    <property type="match status" value="3"/>
</dbReference>
<dbReference type="InterPro" id="IPR005844">
    <property type="entry name" value="A-D-PHexomutase_a/b/a-I"/>
</dbReference>
<dbReference type="InterPro" id="IPR016066">
    <property type="entry name" value="A-D-PHexomutase_CS"/>
</dbReference>
<dbReference type="CDD" id="cd05799">
    <property type="entry name" value="PGM2"/>
    <property type="match status" value="1"/>
</dbReference>
<keyword evidence="7 9" id="KW-0460">Magnesium</keyword>
<dbReference type="PANTHER" id="PTHR45745">
    <property type="entry name" value="PHOSPHOMANNOMUTASE 45A"/>
    <property type="match status" value="1"/>
</dbReference>
<evidence type="ECO:0000313" key="14">
    <source>
        <dbReference type="EMBL" id="SHO47459.1"/>
    </source>
</evidence>
<dbReference type="GO" id="GO:0004614">
    <property type="term" value="F:phosphoglucomutase activity"/>
    <property type="evidence" value="ECO:0007669"/>
    <property type="project" value="UniProtKB-EC"/>
</dbReference>
<name>A0A1M7Y550_9FIRM</name>
<gene>
    <name evidence="14" type="ORF">SAMN02745217_01544</name>
</gene>
<dbReference type="AlphaFoldDB" id="A0A1M7Y550"/>